<protein>
    <submittedName>
        <fullName evidence="1">Uncharacterized protein</fullName>
    </submittedName>
</protein>
<evidence type="ECO:0000313" key="2">
    <source>
        <dbReference type="Proteomes" id="UP000813462"/>
    </source>
</evidence>
<sequence>MHPWDVDDNLQSQKAEYLIKPLNPYMDEDNHGASASNTTAGLIATKLNLFRTSLCSTRTMFLGLLDRGSQDNNMRKLHGPSRKPTMGMEQNRAPFQQEFRTQFGSGKRWDGVVLKWLVLRRD</sequence>
<reference evidence="1" key="1">
    <citation type="journal article" date="2021" name="Front. Plant Sci.">
        <title>Chromosome-Scale Genome Assembly for Chinese Sour Jujube and Insights Into Its Genome Evolution and Domestication Signature.</title>
        <authorList>
            <person name="Shen L.-Y."/>
            <person name="Luo H."/>
            <person name="Wang X.-L."/>
            <person name="Wang X.-M."/>
            <person name="Qiu X.-J."/>
            <person name="Liu H."/>
            <person name="Zhou S.-S."/>
            <person name="Jia K.-H."/>
            <person name="Nie S."/>
            <person name="Bao Y.-T."/>
            <person name="Zhang R.-G."/>
            <person name="Yun Q.-Z."/>
            <person name="Chai Y.-H."/>
            <person name="Lu J.-Y."/>
            <person name="Li Y."/>
            <person name="Zhao S.-W."/>
            <person name="Mao J.-F."/>
            <person name="Jia S.-G."/>
            <person name="Mao Y.-M."/>
        </authorList>
    </citation>
    <scope>NUCLEOTIDE SEQUENCE</scope>
    <source>
        <strain evidence="1">AT0</strain>
        <tissue evidence="1">Leaf</tissue>
    </source>
</reference>
<evidence type="ECO:0000313" key="1">
    <source>
        <dbReference type="EMBL" id="KAH7547555.1"/>
    </source>
</evidence>
<organism evidence="1 2">
    <name type="scientific">Ziziphus jujuba var. spinosa</name>
    <dbReference type="NCBI Taxonomy" id="714518"/>
    <lineage>
        <taxon>Eukaryota</taxon>
        <taxon>Viridiplantae</taxon>
        <taxon>Streptophyta</taxon>
        <taxon>Embryophyta</taxon>
        <taxon>Tracheophyta</taxon>
        <taxon>Spermatophyta</taxon>
        <taxon>Magnoliopsida</taxon>
        <taxon>eudicotyledons</taxon>
        <taxon>Gunneridae</taxon>
        <taxon>Pentapetalae</taxon>
        <taxon>rosids</taxon>
        <taxon>fabids</taxon>
        <taxon>Rosales</taxon>
        <taxon>Rhamnaceae</taxon>
        <taxon>Paliureae</taxon>
        <taxon>Ziziphus</taxon>
    </lineage>
</organism>
<name>A0A978W6H1_ZIZJJ</name>
<dbReference type="AlphaFoldDB" id="A0A978W6H1"/>
<dbReference type="EMBL" id="JAEACU010000001">
    <property type="protein sequence ID" value="KAH7547555.1"/>
    <property type="molecule type" value="Genomic_DNA"/>
</dbReference>
<dbReference type="Proteomes" id="UP000813462">
    <property type="component" value="Unassembled WGS sequence"/>
</dbReference>
<comment type="caution">
    <text evidence="1">The sequence shown here is derived from an EMBL/GenBank/DDBJ whole genome shotgun (WGS) entry which is preliminary data.</text>
</comment>
<accession>A0A978W6H1</accession>
<proteinExistence type="predicted"/>
<gene>
    <name evidence="1" type="ORF">FEM48_Zijuj01G0322300</name>
</gene>